<evidence type="ECO:0000256" key="3">
    <source>
        <dbReference type="RuleBase" id="RU000393"/>
    </source>
</evidence>
<evidence type="ECO:0000313" key="6">
    <source>
        <dbReference type="EMBL" id="CAP85903.1"/>
    </source>
</evidence>
<dbReference type="Proteomes" id="UP000000724">
    <property type="component" value="Contig Pc00c20"/>
</dbReference>
<protein>
    <recommendedName>
        <fullName evidence="2 3">Superoxide dismutase [Cu-Zn]</fullName>
        <ecNumber evidence="3">1.15.1.1</ecNumber>
    </recommendedName>
</protein>
<dbReference type="PANTHER" id="PTHR10003">
    <property type="entry name" value="SUPEROXIDE DISMUTASE CU-ZN -RELATED"/>
    <property type="match status" value="1"/>
</dbReference>
<dbReference type="InterPro" id="IPR036423">
    <property type="entry name" value="SOD-like_Cu/Zn_dom_sf"/>
</dbReference>
<comment type="similarity">
    <text evidence="3">Belongs to the Cu-Zn superoxide dismutase family.</text>
</comment>
<dbReference type="GO" id="GO:0004784">
    <property type="term" value="F:superoxide dismutase activity"/>
    <property type="evidence" value="ECO:0007669"/>
    <property type="project" value="UniProtKB-EC"/>
</dbReference>
<name>B6HFF6_PENRW</name>
<dbReference type="EMBL" id="AM920435">
    <property type="protein sequence ID" value="CAP85903.1"/>
    <property type="molecule type" value="Genomic_DNA"/>
</dbReference>
<keyword evidence="3" id="KW-0186">Copper</keyword>
<comment type="subunit">
    <text evidence="1">Homodimer.</text>
</comment>
<dbReference type="BioCyc" id="PCHR:PC20G05740-MONOMER"/>
<evidence type="ECO:0000256" key="1">
    <source>
        <dbReference type="ARBA" id="ARBA00011738"/>
    </source>
</evidence>
<comment type="cofactor">
    <cofactor evidence="3">
        <name>Zn(2+)</name>
        <dbReference type="ChEBI" id="CHEBI:29105"/>
    </cofactor>
    <text evidence="3">Binds 1 zinc ion per subunit.</text>
</comment>
<evidence type="ECO:0000259" key="5">
    <source>
        <dbReference type="Pfam" id="PF00080"/>
    </source>
</evidence>
<comment type="function">
    <text evidence="3">Destroys radicals which are normally produced within the cells and which are toxic to biological systems.</text>
</comment>
<dbReference type="GO" id="GO:0005507">
    <property type="term" value="F:copper ion binding"/>
    <property type="evidence" value="ECO:0007669"/>
    <property type="project" value="InterPro"/>
</dbReference>
<dbReference type="STRING" id="500485.B6HFF6"/>
<dbReference type="Pfam" id="PF00080">
    <property type="entry name" value="Sod_Cu"/>
    <property type="match status" value="1"/>
</dbReference>
<accession>B6HFF6</accession>
<keyword evidence="3" id="KW-0862">Zinc</keyword>
<evidence type="ECO:0000256" key="2">
    <source>
        <dbReference type="ARBA" id="ARBA00020928"/>
    </source>
</evidence>
<dbReference type="PROSITE" id="PS00087">
    <property type="entry name" value="SOD_CU_ZN_1"/>
    <property type="match status" value="1"/>
</dbReference>
<evidence type="ECO:0000256" key="4">
    <source>
        <dbReference type="SAM" id="SignalP"/>
    </source>
</evidence>
<proteinExistence type="inferred from homology"/>
<dbReference type="PRINTS" id="PR00068">
    <property type="entry name" value="CUZNDISMTASE"/>
</dbReference>
<feature type="domain" description="Superoxide dismutase copper/zinc binding" evidence="5">
    <location>
        <begin position="40"/>
        <end position="171"/>
    </location>
</feature>
<dbReference type="VEuPathDB" id="FungiDB:PCH_Pc20g05740"/>
<dbReference type="InterPro" id="IPR018152">
    <property type="entry name" value="SOD_Cu/Zn_BS"/>
</dbReference>
<dbReference type="OrthoDB" id="2015551at2759"/>
<gene>
    <name evidence="6" type="ORF">Pc20g05740</name>
    <name evidence="6" type="ORF">PCH_Pc20g05740</name>
</gene>
<dbReference type="AlphaFoldDB" id="B6HFF6"/>
<dbReference type="InterPro" id="IPR024134">
    <property type="entry name" value="SOD_Cu/Zn_/chaperone"/>
</dbReference>
<comment type="catalytic activity">
    <reaction evidence="3">
        <text>2 superoxide + 2 H(+) = H2O2 + O2</text>
        <dbReference type="Rhea" id="RHEA:20696"/>
        <dbReference type="ChEBI" id="CHEBI:15378"/>
        <dbReference type="ChEBI" id="CHEBI:15379"/>
        <dbReference type="ChEBI" id="CHEBI:16240"/>
        <dbReference type="ChEBI" id="CHEBI:18421"/>
        <dbReference type="EC" id="1.15.1.1"/>
    </reaction>
</comment>
<dbReference type="Gene3D" id="2.60.40.200">
    <property type="entry name" value="Superoxide dismutase, copper/zinc binding domain"/>
    <property type="match status" value="1"/>
</dbReference>
<reference evidence="6 7" key="1">
    <citation type="journal article" date="2008" name="Nat. Biotechnol.">
        <title>Genome sequencing and analysis of the filamentous fungus Penicillium chrysogenum.</title>
        <authorList>
            <person name="van den Berg M.A."/>
            <person name="Albang R."/>
            <person name="Albermann K."/>
            <person name="Badger J.H."/>
            <person name="Daran J.-M."/>
            <person name="Driessen A.J.M."/>
            <person name="Garcia-Estrada C."/>
            <person name="Fedorova N.D."/>
            <person name="Harris D.M."/>
            <person name="Heijne W.H.M."/>
            <person name="Joardar V.S."/>
            <person name="Kiel J.A.K.W."/>
            <person name="Kovalchuk A."/>
            <person name="Martin J.F."/>
            <person name="Nierman W.C."/>
            <person name="Nijland J.G."/>
            <person name="Pronk J.T."/>
            <person name="Roubos J.A."/>
            <person name="van der Klei I.J."/>
            <person name="van Peij N.N.M.E."/>
            <person name="Veenhuis M."/>
            <person name="von Doehren H."/>
            <person name="Wagner C."/>
            <person name="Wortman J.R."/>
            <person name="Bovenberg R.A.L."/>
        </authorList>
    </citation>
    <scope>NUCLEOTIDE SEQUENCE [LARGE SCALE GENOMIC DNA]</scope>
    <source>
        <strain evidence="7">ATCC 28089 / DSM 1075 / NRRL 1951 / Wisconsin 54-1255</strain>
    </source>
</reference>
<dbReference type="CDD" id="cd00305">
    <property type="entry name" value="Cu-Zn_Superoxide_Dismutase"/>
    <property type="match status" value="1"/>
</dbReference>
<keyword evidence="3" id="KW-0479">Metal-binding</keyword>
<dbReference type="InterPro" id="IPR001424">
    <property type="entry name" value="SOD_Cu_Zn_dom"/>
</dbReference>
<feature type="chain" id="PRO_5012768061" description="Superoxide dismutase [Cu-Zn]" evidence="4">
    <location>
        <begin position="16"/>
        <end position="174"/>
    </location>
</feature>
<dbReference type="EC" id="1.15.1.1" evidence="3"/>
<sequence>MLSIFFYLLIPAVLSQSMERAMMGANYINFKAAELVGSIQGTLILEERDDGLNIEDRLTGVPFGKHGIHVHENGSTGNECLDAGGHYNPTNVSHGGPNDAERHIGDWGNFDVAGDPHLYTFTDHVAKLTGPYGIVGRSIVIHADEDDLGRGNNPDSKINGNSGPRLACGVIVSV</sequence>
<dbReference type="HOGENOM" id="CLU_056632_4_0_1"/>
<dbReference type="SUPFAM" id="SSF49329">
    <property type="entry name" value="Cu,Zn superoxide dismutase-like"/>
    <property type="match status" value="1"/>
</dbReference>
<dbReference type="OMA" id="NDAERHI"/>
<comment type="cofactor">
    <cofactor evidence="3">
        <name>Cu cation</name>
        <dbReference type="ChEBI" id="CHEBI:23378"/>
    </cofactor>
    <text evidence="3">Binds 1 copper ion per subunit.</text>
</comment>
<dbReference type="PROSITE" id="PS00332">
    <property type="entry name" value="SOD_CU_ZN_2"/>
    <property type="match status" value="1"/>
</dbReference>
<organism evidence="6 7">
    <name type="scientific">Penicillium rubens (strain ATCC 28089 / DSM 1075 / NRRL 1951 / Wisconsin 54-1255)</name>
    <name type="common">Penicillium chrysogenum</name>
    <dbReference type="NCBI Taxonomy" id="500485"/>
    <lineage>
        <taxon>Eukaryota</taxon>
        <taxon>Fungi</taxon>
        <taxon>Dikarya</taxon>
        <taxon>Ascomycota</taxon>
        <taxon>Pezizomycotina</taxon>
        <taxon>Eurotiomycetes</taxon>
        <taxon>Eurotiomycetidae</taxon>
        <taxon>Eurotiales</taxon>
        <taxon>Aspergillaceae</taxon>
        <taxon>Penicillium</taxon>
        <taxon>Penicillium chrysogenum species complex</taxon>
    </lineage>
</organism>
<feature type="signal peptide" evidence="4">
    <location>
        <begin position="1"/>
        <end position="15"/>
    </location>
</feature>
<keyword evidence="7" id="KW-1185">Reference proteome</keyword>
<evidence type="ECO:0000313" key="7">
    <source>
        <dbReference type="Proteomes" id="UP000000724"/>
    </source>
</evidence>
<keyword evidence="4" id="KW-0732">Signal</keyword>
<keyword evidence="3" id="KW-0560">Oxidoreductase</keyword>
<dbReference type="eggNOG" id="KOG0441">
    <property type="taxonomic scope" value="Eukaryota"/>
</dbReference>